<dbReference type="Proteomes" id="UP001302126">
    <property type="component" value="Unassembled WGS sequence"/>
</dbReference>
<accession>A0AAN7AH64</accession>
<sequence length="223" mass="26667">MCFYLEVSWQCRHLKHNFQRGIHPTYYSTREPDPPMREHLIDNRNPYRCCKSPAWNILCVEYPTIYFIRMPNKCPRCDAFWIKHMEKAPGYLELERCTERLKKEHPDNDGAVAINLMNIRMQIKQNYEEFLRTKRELEPILDDELDNIVQILKKYNARHGADECITNDTICEMDLQNLLDSYMSIYGKKIDYGGLESEMYELLLGPAERKKREKKITPWARPL</sequence>
<comment type="caution">
    <text evidence="1">The sequence shown here is derived from an EMBL/GenBank/DDBJ whole genome shotgun (WGS) entry which is preliminary data.</text>
</comment>
<protein>
    <submittedName>
        <fullName evidence="1">Uncharacterized protein</fullName>
    </submittedName>
</protein>
<reference evidence="1" key="2">
    <citation type="submission" date="2023-05" db="EMBL/GenBank/DDBJ databases">
        <authorList>
            <consortium name="Lawrence Berkeley National Laboratory"/>
            <person name="Steindorff A."/>
            <person name="Hensen N."/>
            <person name="Bonometti L."/>
            <person name="Westerberg I."/>
            <person name="Brannstrom I.O."/>
            <person name="Guillou S."/>
            <person name="Cros-Aarteil S."/>
            <person name="Calhoun S."/>
            <person name="Haridas S."/>
            <person name="Kuo A."/>
            <person name="Mondo S."/>
            <person name="Pangilinan J."/>
            <person name="Riley R."/>
            <person name="Labutti K."/>
            <person name="Andreopoulos B."/>
            <person name="Lipzen A."/>
            <person name="Chen C."/>
            <person name="Yanf M."/>
            <person name="Daum C."/>
            <person name="Ng V."/>
            <person name="Clum A."/>
            <person name="Ohm R."/>
            <person name="Martin F."/>
            <person name="Silar P."/>
            <person name="Natvig D."/>
            <person name="Lalanne C."/>
            <person name="Gautier V."/>
            <person name="Ament-Velasquez S.L."/>
            <person name="Kruys A."/>
            <person name="Hutchinson M.I."/>
            <person name="Powell A.J."/>
            <person name="Barry K."/>
            <person name="Miller A.N."/>
            <person name="Grigoriev I.V."/>
            <person name="Debuchy R."/>
            <person name="Gladieux P."/>
            <person name="Thoren M.H."/>
            <person name="Johannesson H."/>
        </authorList>
    </citation>
    <scope>NUCLEOTIDE SEQUENCE</scope>
    <source>
        <strain evidence="1">PSN309</strain>
    </source>
</reference>
<gene>
    <name evidence="1" type="ORF">QBC35DRAFT_473628</name>
</gene>
<dbReference type="EMBL" id="MU864388">
    <property type="protein sequence ID" value="KAK4188481.1"/>
    <property type="molecule type" value="Genomic_DNA"/>
</dbReference>
<dbReference type="AlphaFoldDB" id="A0AAN7AH64"/>
<keyword evidence="2" id="KW-1185">Reference proteome</keyword>
<proteinExistence type="predicted"/>
<name>A0AAN7AH64_9PEZI</name>
<reference evidence="1" key="1">
    <citation type="journal article" date="2023" name="Mol. Phylogenet. Evol.">
        <title>Genome-scale phylogeny and comparative genomics of the fungal order Sordariales.</title>
        <authorList>
            <person name="Hensen N."/>
            <person name="Bonometti L."/>
            <person name="Westerberg I."/>
            <person name="Brannstrom I.O."/>
            <person name="Guillou S."/>
            <person name="Cros-Aarteil S."/>
            <person name="Calhoun S."/>
            <person name="Haridas S."/>
            <person name="Kuo A."/>
            <person name="Mondo S."/>
            <person name="Pangilinan J."/>
            <person name="Riley R."/>
            <person name="LaButti K."/>
            <person name="Andreopoulos B."/>
            <person name="Lipzen A."/>
            <person name="Chen C."/>
            <person name="Yan M."/>
            <person name="Daum C."/>
            <person name="Ng V."/>
            <person name="Clum A."/>
            <person name="Steindorff A."/>
            <person name="Ohm R.A."/>
            <person name="Martin F."/>
            <person name="Silar P."/>
            <person name="Natvig D.O."/>
            <person name="Lalanne C."/>
            <person name="Gautier V."/>
            <person name="Ament-Velasquez S.L."/>
            <person name="Kruys A."/>
            <person name="Hutchinson M.I."/>
            <person name="Powell A.J."/>
            <person name="Barry K."/>
            <person name="Miller A.N."/>
            <person name="Grigoriev I.V."/>
            <person name="Debuchy R."/>
            <person name="Gladieux P."/>
            <person name="Hiltunen Thoren M."/>
            <person name="Johannesson H."/>
        </authorList>
    </citation>
    <scope>NUCLEOTIDE SEQUENCE</scope>
    <source>
        <strain evidence="1">PSN309</strain>
    </source>
</reference>
<evidence type="ECO:0000313" key="1">
    <source>
        <dbReference type="EMBL" id="KAK4188481.1"/>
    </source>
</evidence>
<evidence type="ECO:0000313" key="2">
    <source>
        <dbReference type="Proteomes" id="UP001302126"/>
    </source>
</evidence>
<organism evidence="1 2">
    <name type="scientific">Podospora australis</name>
    <dbReference type="NCBI Taxonomy" id="1536484"/>
    <lineage>
        <taxon>Eukaryota</taxon>
        <taxon>Fungi</taxon>
        <taxon>Dikarya</taxon>
        <taxon>Ascomycota</taxon>
        <taxon>Pezizomycotina</taxon>
        <taxon>Sordariomycetes</taxon>
        <taxon>Sordariomycetidae</taxon>
        <taxon>Sordariales</taxon>
        <taxon>Podosporaceae</taxon>
        <taxon>Podospora</taxon>
    </lineage>
</organism>